<feature type="compositionally biased region" description="Acidic residues" evidence="1">
    <location>
        <begin position="58"/>
        <end position="71"/>
    </location>
</feature>
<feature type="compositionally biased region" description="Basic and acidic residues" evidence="1">
    <location>
        <begin position="72"/>
        <end position="81"/>
    </location>
</feature>
<dbReference type="RefSeq" id="WP_211954822.1">
    <property type="nucleotide sequence ID" value="NZ_CAJPVI010000023.1"/>
</dbReference>
<name>A0ABM8TJR3_9BURK</name>
<reference evidence="2 3" key="1">
    <citation type="submission" date="2021-03" db="EMBL/GenBank/DDBJ databases">
        <authorList>
            <person name="Peeters C."/>
        </authorList>
    </citation>
    <scope>NUCLEOTIDE SEQUENCE [LARGE SCALE GENOMIC DNA]</scope>
    <source>
        <strain evidence="2 3">LMG 26411</strain>
    </source>
</reference>
<accession>A0ABM8TJR3</accession>
<evidence type="ECO:0000256" key="1">
    <source>
        <dbReference type="SAM" id="MobiDB-lite"/>
    </source>
</evidence>
<feature type="region of interest" description="Disordered" evidence="1">
    <location>
        <begin position="1"/>
        <end position="127"/>
    </location>
</feature>
<feature type="compositionally biased region" description="Low complexity" evidence="1">
    <location>
        <begin position="33"/>
        <end position="43"/>
    </location>
</feature>
<organism evidence="2 3">
    <name type="scientific">Cupriavidus numazuensis</name>
    <dbReference type="NCBI Taxonomy" id="221992"/>
    <lineage>
        <taxon>Bacteria</taxon>
        <taxon>Pseudomonadati</taxon>
        <taxon>Pseudomonadota</taxon>
        <taxon>Betaproteobacteria</taxon>
        <taxon>Burkholderiales</taxon>
        <taxon>Burkholderiaceae</taxon>
        <taxon>Cupriavidus</taxon>
    </lineage>
</organism>
<comment type="caution">
    <text evidence="2">The sequence shown here is derived from an EMBL/GenBank/DDBJ whole genome shotgun (WGS) entry which is preliminary data.</text>
</comment>
<evidence type="ECO:0000313" key="3">
    <source>
        <dbReference type="Proteomes" id="UP000672657"/>
    </source>
</evidence>
<proteinExistence type="predicted"/>
<feature type="compositionally biased region" description="Low complexity" evidence="1">
    <location>
        <begin position="14"/>
        <end position="23"/>
    </location>
</feature>
<gene>
    <name evidence="2" type="ORF">LMG26411_03812</name>
</gene>
<sequence>MSKTVRTGGRADSRASAASSPDAAARRRKRTTTTRASSDARSAVEATGGNVRSTLDPDLTEPAEAIDAELEQLDRDRHGSPDEALPEEEISEEIERAAERLPADVPVDKADRTDEREERPPSSPKIE</sequence>
<evidence type="ECO:0000313" key="2">
    <source>
        <dbReference type="EMBL" id="CAG2150798.1"/>
    </source>
</evidence>
<dbReference type="EMBL" id="CAJPVI010000023">
    <property type="protein sequence ID" value="CAG2150798.1"/>
    <property type="molecule type" value="Genomic_DNA"/>
</dbReference>
<feature type="compositionally biased region" description="Basic and acidic residues" evidence="1">
    <location>
        <begin position="93"/>
        <end position="127"/>
    </location>
</feature>
<protein>
    <submittedName>
        <fullName evidence="2">Uncharacterized protein</fullName>
    </submittedName>
</protein>
<dbReference type="Proteomes" id="UP000672657">
    <property type="component" value="Unassembled WGS sequence"/>
</dbReference>
<keyword evidence="3" id="KW-1185">Reference proteome</keyword>